<accession>X1HM15</accession>
<evidence type="ECO:0008006" key="2">
    <source>
        <dbReference type="Google" id="ProtNLM"/>
    </source>
</evidence>
<dbReference type="InterPro" id="IPR036866">
    <property type="entry name" value="RibonucZ/Hydroxyglut_hydro"/>
</dbReference>
<organism evidence="1">
    <name type="scientific">marine sediment metagenome</name>
    <dbReference type="NCBI Taxonomy" id="412755"/>
    <lineage>
        <taxon>unclassified sequences</taxon>
        <taxon>metagenomes</taxon>
        <taxon>ecological metagenomes</taxon>
    </lineage>
</organism>
<dbReference type="Gene3D" id="3.60.15.10">
    <property type="entry name" value="Ribonuclease Z/Hydroxyacylglutathione hydrolase-like"/>
    <property type="match status" value="1"/>
</dbReference>
<proteinExistence type="predicted"/>
<sequence>MKIKWLGHASFLITSDAGTKIITDPYVTGGGLSYGEIKESADIVTVSHGHGDHNNVAAVQGNPAVVKEVAPVEIKGIKFNGIPTYHDSAGGKERGNNIIFCFEVDGMRVCHLGDLGHQLGDKEVAELGKVDILLIPVGGFFTIDASVATEVCSKLTPKVIIPMHYKNDRCAFPIAGVDEFLQGKAGVSRLDTSEVEFKPGELPATTQIIVLKP</sequence>
<evidence type="ECO:0000313" key="1">
    <source>
        <dbReference type="EMBL" id="GAH71186.1"/>
    </source>
</evidence>
<dbReference type="PANTHER" id="PTHR42967">
    <property type="entry name" value="METAL DEPENDENT HYDROLASE"/>
    <property type="match status" value="1"/>
</dbReference>
<reference evidence="1" key="1">
    <citation type="journal article" date="2014" name="Front. Microbiol.">
        <title>High frequency of phylogenetically diverse reductive dehalogenase-homologous genes in deep subseafloor sedimentary metagenomes.</title>
        <authorList>
            <person name="Kawai M."/>
            <person name="Futagami T."/>
            <person name="Toyoda A."/>
            <person name="Takaki Y."/>
            <person name="Nishi S."/>
            <person name="Hori S."/>
            <person name="Arai W."/>
            <person name="Tsubouchi T."/>
            <person name="Morono Y."/>
            <person name="Uchiyama I."/>
            <person name="Ito T."/>
            <person name="Fujiyama A."/>
            <person name="Inagaki F."/>
            <person name="Takami H."/>
        </authorList>
    </citation>
    <scope>NUCLEOTIDE SEQUENCE</scope>
    <source>
        <strain evidence="1">Expedition CK06-06</strain>
    </source>
</reference>
<dbReference type="AlphaFoldDB" id="X1HM15"/>
<gene>
    <name evidence="1" type="ORF">S03H2_47368</name>
</gene>
<dbReference type="SUPFAM" id="SSF56281">
    <property type="entry name" value="Metallo-hydrolase/oxidoreductase"/>
    <property type="match status" value="1"/>
</dbReference>
<protein>
    <recommendedName>
        <fullName evidence="2">Metallo-beta-lactamase domain-containing protein</fullName>
    </recommendedName>
</protein>
<dbReference type="PANTHER" id="PTHR42967:SF1">
    <property type="entry name" value="MBL FOLD METALLO-HYDROLASE"/>
    <property type="match status" value="1"/>
</dbReference>
<feature type="non-terminal residue" evidence="1">
    <location>
        <position position="213"/>
    </location>
</feature>
<dbReference type="EMBL" id="BARU01029804">
    <property type="protein sequence ID" value="GAH71186.1"/>
    <property type="molecule type" value="Genomic_DNA"/>
</dbReference>
<name>X1HM15_9ZZZZ</name>
<dbReference type="Pfam" id="PF13483">
    <property type="entry name" value="Lactamase_B_3"/>
    <property type="match status" value="1"/>
</dbReference>
<comment type="caution">
    <text evidence="1">The sequence shown here is derived from an EMBL/GenBank/DDBJ whole genome shotgun (WGS) entry which is preliminary data.</text>
</comment>